<dbReference type="GO" id="GO:0005524">
    <property type="term" value="F:ATP binding"/>
    <property type="evidence" value="ECO:0007669"/>
    <property type="project" value="UniProtKB-UniRule"/>
</dbReference>
<dbReference type="FunFam" id="1.10.510.10:FF:000021">
    <property type="entry name" value="Serine/threonine protein kinase"/>
    <property type="match status" value="1"/>
</dbReference>
<dbReference type="InterPro" id="IPR008271">
    <property type="entry name" value="Ser/Thr_kinase_AS"/>
</dbReference>
<dbReference type="InterPro" id="IPR017441">
    <property type="entry name" value="Protein_kinase_ATP_BS"/>
</dbReference>
<dbReference type="EC" id="2.7.11.1" evidence="1"/>
<evidence type="ECO:0000256" key="10">
    <source>
        <dbReference type="SAM" id="MobiDB-lite"/>
    </source>
</evidence>
<keyword evidence="6 9" id="KW-0067">ATP-binding</keyword>
<dbReference type="SUPFAM" id="SSF56112">
    <property type="entry name" value="Protein kinase-like (PK-like)"/>
    <property type="match status" value="1"/>
</dbReference>
<evidence type="ECO:0000256" key="9">
    <source>
        <dbReference type="PROSITE-ProRule" id="PRU10141"/>
    </source>
</evidence>
<dbReference type="STRING" id="502025.Hoch_1527"/>
<dbReference type="PANTHER" id="PTHR43289:SF6">
    <property type="entry name" value="SERINE_THREONINE-PROTEIN KINASE NEKL-3"/>
    <property type="match status" value="1"/>
</dbReference>
<feature type="region of interest" description="Disordered" evidence="10">
    <location>
        <begin position="426"/>
        <end position="448"/>
    </location>
</feature>
<evidence type="ECO:0000256" key="1">
    <source>
        <dbReference type="ARBA" id="ARBA00012513"/>
    </source>
</evidence>
<dbReference type="Gene3D" id="3.30.200.20">
    <property type="entry name" value="Phosphorylase Kinase, domain 1"/>
    <property type="match status" value="1"/>
</dbReference>
<dbReference type="AlphaFoldDB" id="D0LVU5"/>
<organism evidence="12 13">
    <name type="scientific">Haliangium ochraceum (strain DSM 14365 / JCM 11303 / SMP-2)</name>
    <dbReference type="NCBI Taxonomy" id="502025"/>
    <lineage>
        <taxon>Bacteria</taxon>
        <taxon>Pseudomonadati</taxon>
        <taxon>Myxococcota</taxon>
        <taxon>Polyangia</taxon>
        <taxon>Haliangiales</taxon>
        <taxon>Kofleriaceae</taxon>
        <taxon>Haliangium</taxon>
    </lineage>
</organism>
<dbReference type="Proteomes" id="UP000001880">
    <property type="component" value="Chromosome"/>
</dbReference>
<feature type="domain" description="Protein kinase" evidence="11">
    <location>
        <begin position="58"/>
        <end position="335"/>
    </location>
</feature>
<gene>
    <name evidence="12" type="ordered locus">Hoch_1527</name>
</gene>
<evidence type="ECO:0000259" key="11">
    <source>
        <dbReference type="PROSITE" id="PS50011"/>
    </source>
</evidence>
<evidence type="ECO:0000256" key="7">
    <source>
        <dbReference type="ARBA" id="ARBA00047899"/>
    </source>
</evidence>
<dbReference type="PANTHER" id="PTHR43289">
    <property type="entry name" value="MITOGEN-ACTIVATED PROTEIN KINASE KINASE KINASE 20-RELATED"/>
    <property type="match status" value="1"/>
</dbReference>
<dbReference type="PROSITE" id="PS00107">
    <property type="entry name" value="PROTEIN_KINASE_ATP"/>
    <property type="match status" value="1"/>
</dbReference>
<evidence type="ECO:0000256" key="8">
    <source>
        <dbReference type="ARBA" id="ARBA00048679"/>
    </source>
</evidence>
<evidence type="ECO:0000256" key="6">
    <source>
        <dbReference type="ARBA" id="ARBA00022840"/>
    </source>
</evidence>
<feature type="binding site" evidence="9">
    <location>
        <position position="87"/>
    </location>
    <ligand>
        <name>ATP</name>
        <dbReference type="ChEBI" id="CHEBI:30616"/>
    </ligand>
</feature>
<dbReference type="RefSeq" id="WP_012826688.1">
    <property type="nucleotide sequence ID" value="NC_013440.1"/>
</dbReference>
<reference evidence="12 13" key="1">
    <citation type="journal article" date="2010" name="Stand. Genomic Sci.">
        <title>Complete genome sequence of Haliangium ochraceum type strain (SMP-2).</title>
        <authorList>
            <consortium name="US DOE Joint Genome Institute (JGI-PGF)"/>
            <person name="Ivanova N."/>
            <person name="Daum C."/>
            <person name="Lang E."/>
            <person name="Abt B."/>
            <person name="Kopitz M."/>
            <person name="Saunders E."/>
            <person name="Lapidus A."/>
            <person name="Lucas S."/>
            <person name="Glavina Del Rio T."/>
            <person name="Nolan M."/>
            <person name="Tice H."/>
            <person name="Copeland A."/>
            <person name="Cheng J.F."/>
            <person name="Chen F."/>
            <person name="Bruce D."/>
            <person name="Goodwin L."/>
            <person name="Pitluck S."/>
            <person name="Mavromatis K."/>
            <person name="Pati A."/>
            <person name="Mikhailova N."/>
            <person name="Chen A."/>
            <person name="Palaniappan K."/>
            <person name="Land M."/>
            <person name="Hauser L."/>
            <person name="Chang Y.J."/>
            <person name="Jeffries C.D."/>
            <person name="Detter J.C."/>
            <person name="Brettin T."/>
            <person name="Rohde M."/>
            <person name="Goker M."/>
            <person name="Bristow J."/>
            <person name="Markowitz V."/>
            <person name="Eisen J.A."/>
            <person name="Hugenholtz P."/>
            <person name="Kyrpides N.C."/>
            <person name="Klenk H.P."/>
        </authorList>
    </citation>
    <scope>NUCLEOTIDE SEQUENCE [LARGE SCALE GENOMIC DNA]</scope>
    <source>
        <strain evidence="13">DSM 14365 / CIP 107738 / JCM 11303 / AJ 13395 / SMP-2</strain>
    </source>
</reference>
<proteinExistence type="predicted"/>
<evidence type="ECO:0000313" key="12">
    <source>
        <dbReference type="EMBL" id="ACY14079.1"/>
    </source>
</evidence>
<dbReference type="OrthoDB" id="9801841at2"/>
<dbReference type="EMBL" id="CP001804">
    <property type="protein sequence ID" value="ACY14079.1"/>
    <property type="molecule type" value="Genomic_DNA"/>
</dbReference>
<sequence length="1122" mass="120238">MEQRVDVGGDVAAGGAEPPSVQADERMSEQSVARSAEGSADPSAESSAEKTTVVGKKYRITRKLGEGGMGAVYAAEHTTLGRSAAIKVLRAELTNSGDAAARFFNEALASTKLDHPGIVKVYDFGEQEDGSAYIAMEYLEGEDLEQRLRREGRIPRAQTLRLLAQIVDALKKAHDHGIIHRDLKPANIFLVPDASVAGGERVKLLDFGIAKIAQHARATSGATSGAAEETQAESILGTPMYMAPEQCRSADEVDQRSDLYALGCVVYEMLCGQPPFTGMAPMIIAAHLRDAPTPPSALQPDIGVELEHIIMVLLAKDPAARYPSAGALESDLSHIPGAPASLVRVGETSMASTNRSMPSWLAQGGMRSIVNTYSGTGIAGMGGDDATETAMIELPKPRSRALLLSAIALVSALCAVLVYLRVSAKPPPAPVPAPEPETELVAPRPPPPPRVAIRTRLLAVDRSSEKSGEGGESGDGAALDLVGEEPAPISLAERVRAMLANAELKSPGDFFAVITQTFEVITAPEPELLTWQLRSEPAGARVLREDGEPLGVTPLAIDFAPLLTDDEDALNETVTLELEGYERTTLALRWDRDEDHEIALAPLLLRALVTEPPGAEVAITSGERAGEVLGKTPWSVNISREDEPYAVSLTLPHYEVQTSEIGPDSEPPERIELVPSYRATLTSKPPGATVRDAASGAELGTTPHEIELFAAEPSRDVLLSLDGHEDLALSVNHGDDLSEPVALEAYYSAVLRSKPRGAEVYDAGSGELLGSTPYDIVLSREQSALALLLRKDGHEDLELSVSHGDELREPVALEGYYQARLLSKPGRVEVVDADGVALGRTPLAISMSRDDAPRTLILRRDGYEPAEVVIAYGDDLSQPVALGAIETRTVRTRPSGIAVFDPGGNKLGETPWSVEFRPGEGAREVLLRAPGFQERALTVDPEQRLPRVIEMTAEVELALQSTPSGAEVFGPDGERLGTTPLSVTVERGRRPLSYRLRLAGHMDEELRIVPRASGSHRATLRREAERVTIAVESTPPGATVFAGRKRLGVTPFEWTVEASPRTTPLRFSRDGYHDETLRVEPERAQTVKATLERCRAGHSGITSRRGLRGLGTTPVAVNIKCQ</sequence>
<dbReference type="PROSITE" id="PS50011">
    <property type="entry name" value="PROTEIN_KINASE_DOM"/>
    <property type="match status" value="1"/>
</dbReference>
<dbReference type="Gene3D" id="1.10.510.10">
    <property type="entry name" value="Transferase(Phosphotransferase) domain 1"/>
    <property type="match status" value="1"/>
</dbReference>
<dbReference type="SMART" id="SM00220">
    <property type="entry name" value="S_TKc"/>
    <property type="match status" value="1"/>
</dbReference>
<dbReference type="InterPro" id="IPR011009">
    <property type="entry name" value="Kinase-like_dom_sf"/>
</dbReference>
<evidence type="ECO:0000256" key="2">
    <source>
        <dbReference type="ARBA" id="ARBA00022527"/>
    </source>
</evidence>
<keyword evidence="4 9" id="KW-0547">Nucleotide-binding</keyword>
<feature type="region of interest" description="Disordered" evidence="10">
    <location>
        <begin position="1"/>
        <end position="50"/>
    </location>
</feature>
<keyword evidence="3" id="KW-0808">Transferase</keyword>
<dbReference type="FunFam" id="3.30.200.20:FF:000035">
    <property type="entry name" value="Serine/threonine protein kinase Stk1"/>
    <property type="match status" value="1"/>
</dbReference>
<dbReference type="CDD" id="cd14014">
    <property type="entry name" value="STKc_PknB_like"/>
    <property type="match status" value="1"/>
</dbReference>
<accession>D0LVU5</accession>
<comment type="catalytic activity">
    <reaction evidence="7">
        <text>L-threonyl-[protein] + ATP = O-phospho-L-threonyl-[protein] + ADP + H(+)</text>
        <dbReference type="Rhea" id="RHEA:46608"/>
        <dbReference type="Rhea" id="RHEA-COMP:11060"/>
        <dbReference type="Rhea" id="RHEA-COMP:11605"/>
        <dbReference type="ChEBI" id="CHEBI:15378"/>
        <dbReference type="ChEBI" id="CHEBI:30013"/>
        <dbReference type="ChEBI" id="CHEBI:30616"/>
        <dbReference type="ChEBI" id="CHEBI:61977"/>
        <dbReference type="ChEBI" id="CHEBI:456216"/>
        <dbReference type="EC" id="2.7.11.1"/>
    </reaction>
</comment>
<dbReference type="PROSITE" id="PS00108">
    <property type="entry name" value="PROTEIN_KINASE_ST"/>
    <property type="match status" value="1"/>
</dbReference>
<dbReference type="KEGG" id="hoh:Hoch_1527"/>
<dbReference type="InterPro" id="IPR013229">
    <property type="entry name" value="PEGA"/>
</dbReference>
<dbReference type="eggNOG" id="COG0515">
    <property type="taxonomic scope" value="Bacteria"/>
</dbReference>
<dbReference type="InterPro" id="IPR000719">
    <property type="entry name" value="Prot_kinase_dom"/>
</dbReference>
<evidence type="ECO:0000256" key="3">
    <source>
        <dbReference type="ARBA" id="ARBA00022679"/>
    </source>
</evidence>
<comment type="catalytic activity">
    <reaction evidence="8">
        <text>L-seryl-[protein] + ATP = O-phospho-L-seryl-[protein] + ADP + H(+)</text>
        <dbReference type="Rhea" id="RHEA:17989"/>
        <dbReference type="Rhea" id="RHEA-COMP:9863"/>
        <dbReference type="Rhea" id="RHEA-COMP:11604"/>
        <dbReference type="ChEBI" id="CHEBI:15378"/>
        <dbReference type="ChEBI" id="CHEBI:29999"/>
        <dbReference type="ChEBI" id="CHEBI:30616"/>
        <dbReference type="ChEBI" id="CHEBI:83421"/>
        <dbReference type="ChEBI" id="CHEBI:456216"/>
        <dbReference type="EC" id="2.7.11.1"/>
    </reaction>
</comment>
<keyword evidence="2 12" id="KW-0723">Serine/threonine-protein kinase</keyword>
<keyword evidence="13" id="KW-1185">Reference proteome</keyword>
<evidence type="ECO:0000256" key="5">
    <source>
        <dbReference type="ARBA" id="ARBA00022777"/>
    </source>
</evidence>
<dbReference type="Pfam" id="PF08308">
    <property type="entry name" value="PEGA"/>
    <property type="match status" value="1"/>
</dbReference>
<feature type="compositionally biased region" description="Pro residues" evidence="10">
    <location>
        <begin position="426"/>
        <end position="435"/>
    </location>
</feature>
<feature type="region of interest" description="Disordered" evidence="10">
    <location>
        <begin position="461"/>
        <end position="480"/>
    </location>
</feature>
<dbReference type="GO" id="GO:0004674">
    <property type="term" value="F:protein serine/threonine kinase activity"/>
    <property type="evidence" value="ECO:0007669"/>
    <property type="project" value="UniProtKB-KW"/>
</dbReference>
<evidence type="ECO:0000313" key="13">
    <source>
        <dbReference type="Proteomes" id="UP000001880"/>
    </source>
</evidence>
<keyword evidence="5 12" id="KW-0418">Kinase</keyword>
<dbReference type="Pfam" id="PF00069">
    <property type="entry name" value="Pkinase"/>
    <property type="match status" value="1"/>
</dbReference>
<evidence type="ECO:0000256" key="4">
    <source>
        <dbReference type="ARBA" id="ARBA00022741"/>
    </source>
</evidence>
<protein>
    <recommendedName>
        <fullName evidence="1">non-specific serine/threonine protein kinase</fullName>
        <ecNumber evidence="1">2.7.11.1</ecNumber>
    </recommendedName>
</protein>
<name>D0LVU5_HALO1</name>
<dbReference type="HOGENOM" id="CLU_300494_0_0_7"/>